<dbReference type="EMBL" id="KV875098">
    <property type="protein sequence ID" value="OIW28318.1"/>
    <property type="molecule type" value="Genomic_DNA"/>
</dbReference>
<evidence type="ECO:0000313" key="2">
    <source>
        <dbReference type="EMBL" id="OIW28318.1"/>
    </source>
</evidence>
<accession>A0A1J7ILH6</accession>
<feature type="compositionally biased region" description="Basic and acidic residues" evidence="1">
    <location>
        <begin position="33"/>
        <end position="48"/>
    </location>
</feature>
<feature type="region of interest" description="Disordered" evidence="1">
    <location>
        <begin position="79"/>
        <end position="109"/>
    </location>
</feature>
<name>A0A1J7ILH6_9PEZI</name>
<dbReference type="Proteomes" id="UP000182658">
    <property type="component" value="Unassembled WGS sequence"/>
</dbReference>
<protein>
    <submittedName>
        <fullName evidence="2">Uncharacterized protein</fullName>
    </submittedName>
</protein>
<dbReference type="OrthoDB" id="4062651at2759"/>
<dbReference type="InParanoid" id="A0A1J7ILH6"/>
<proteinExistence type="predicted"/>
<dbReference type="AlphaFoldDB" id="A0A1J7ILH6"/>
<gene>
    <name evidence="2" type="ORF">CONLIGDRAFT_372516</name>
</gene>
<sequence>MTGRKVQTVQEHLFPEVVKLQLVSRDGHFEVIEDHHTGPPLEELKPITHSEPQGLGFEDISSFLTYPASEILLLSGVTSAATAPDMPPTSGKRRRLSASWTTNGTEVTY</sequence>
<keyword evidence="3" id="KW-1185">Reference proteome</keyword>
<evidence type="ECO:0000313" key="3">
    <source>
        <dbReference type="Proteomes" id="UP000182658"/>
    </source>
</evidence>
<feature type="region of interest" description="Disordered" evidence="1">
    <location>
        <begin position="33"/>
        <end position="52"/>
    </location>
</feature>
<organism evidence="2 3">
    <name type="scientific">Coniochaeta ligniaria NRRL 30616</name>
    <dbReference type="NCBI Taxonomy" id="1408157"/>
    <lineage>
        <taxon>Eukaryota</taxon>
        <taxon>Fungi</taxon>
        <taxon>Dikarya</taxon>
        <taxon>Ascomycota</taxon>
        <taxon>Pezizomycotina</taxon>
        <taxon>Sordariomycetes</taxon>
        <taxon>Sordariomycetidae</taxon>
        <taxon>Coniochaetales</taxon>
        <taxon>Coniochaetaceae</taxon>
        <taxon>Coniochaeta</taxon>
    </lineage>
</organism>
<reference evidence="2 3" key="1">
    <citation type="submission" date="2016-10" db="EMBL/GenBank/DDBJ databases">
        <title>Draft genome sequence of Coniochaeta ligniaria NRRL30616, a lignocellulolytic fungus for bioabatement of inhibitors in plant biomass hydrolysates.</title>
        <authorList>
            <consortium name="DOE Joint Genome Institute"/>
            <person name="Jimenez D.J."/>
            <person name="Hector R.E."/>
            <person name="Riley R."/>
            <person name="Sun H."/>
            <person name="Grigoriev I.V."/>
            <person name="Van Elsas J.D."/>
            <person name="Nichols N.N."/>
        </authorList>
    </citation>
    <scope>NUCLEOTIDE SEQUENCE [LARGE SCALE GENOMIC DNA]</scope>
    <source>
        <strain evidence="2 3">NRRL 30616</strain>
    </source>
</reference>
<feature type="compositionally biased region" description="Polar residues" evidence="1">
    <location>
        <begin position="98"/>
        <end position="109"/>
    </location>
</feature>
<evidence type="ECO:0000256" key="1">
    <source>
        <dbReference type="SAM" id="MobiDB-lite"/>
    </source>
</evidence>